<dbReference type="InterPro" id="IPR056919">
    <property type="entry name" value="Phage_TAC_18"/>
</dbReference>
<sequence length="83" mass="9594">MAYVWSAWRRIRRRKAPGFNGHNPIEWPDIDAFIRRTGTALDPFDIDLIEALDDLFLAKMAEQAGEHDREAALKDGLKSIEKR</sequence>
<dbReference type="Proteomes" id="UP001595613">
    <property type="component" value="Unassembled WGS sequence"/>
</dbReference>
<protein>
    <recommendedName>
        <fullName evidence="4">DUF1048 domain-containing protein</fullName>
    </recommendedName>
</protein>
<feature type="region of interest" description="Disordered" evidence="1">
    <location>
        <begin position="64"/>
        <end position="83"/>
    </location>
</feature>
<evidence type="ECO:0008006" key="4">
    <source>
        <dbReference type="Google" id="ProtNLM"/>
    </source>
</evidence>
<evidence type="ECO:0000256" key="1">
    <source>
        <dbReference type="SAM" id="MobiDB-lite"/>
    </source>
</evidence>
<reference evidence="3" key="1">
    <citation type="journal article" date="2019" name="Int. J. Syst. Evol. Microbiol.">
        <title>The Global Catalogue of Microorganisms (GCM) 10K type strain sequencing project: providing services to taxonomists for standard genome sequencing and annotation.</title>
        <authorList>
            <consortium name="The Broad Institute Genomics Platform"/>
            <consortium name="The Broad Institute Genome Sequencing Center for Infectious Disease"/>
            <person name="Wu L."/>
            <person name="Ma J."/>
        </authorList>
    </citation>
    <scope>NUCLEOTIDE SEQUENCE [LARGE SCALE GENOMIC DNA]</scope>
    <source>
        <strain evidence="3">KCTC 42281</strain>
    </source>
</reference>
<comment type="caution">
    <text evidence="2">The sequence shown here is derived from an EMBL/GenBank/DDBJ whole genome shotgun (WGS) entry which is preliminary data.</text>
</comment>
<gene>
    <name evidence="2" type="ORF">ACFOOL_06875</name>
</gene>
<dbReference type="EMBL" id="JBHRYD010000004">
    <property type="protein sequence ID" value="MFC3704474.1"/>
    <property type="molecule type" value="Genomic_DNA"/>
</dbReference>
<dbReference type="RefSeq" id="WP_380096109.1">
    <property type="nucleotide sequence ID" value="NZ_JBHRYD010000004.1"/>
</dbReference>
<proteinExistence type="predicted"/>
<keyword evidence="3" id="KW-1185">Reference proteome</keyword>
<dbReference type="Pfam" id="PF23812">
    <property type="entry name" value="Phage_TAC_18"/>
    <property type="match status" value="1"/>
</dbReference>
<evidence type="ECO:0000313" key="3">
    <source>
        <dbReference type="Proteomes" id="UP001595613"/>
    </source>
</evidence>
<name>A0ABV7X001_9HYPH</name>
<organism evidence="2 3">
    <name type="scientific">Devosia honganensis</name>
    <dbReference type="NCBI Taxonomy" id="1610527"/>
    <lineage>
        <taxon>Bacteria</taxon>
        <taxon>Pseudomonadati</taxon>
        <taxon>Pseudomonadota</taxon>
        <taxon>Alphaproteobacteria</taxon>
        <taxon>Hyphomicrobiales</taxon>
        <taxon>Devosiaceae</taxon>
        <taxon>Devosia</taxon>
    </lineage>
</organism>
<accession>A0ABV7X001</accession>
<evidence type="ECO:0000313" key="2">
    <source>
        <dbReference type="EMBL" id="MFC3704474.1"/>
    </source>
</evidence>